<name>A0A5C3KNK2_COPMA</name>
<dbReference type="Proteomes" id="UP000307440">
    <property type="component" value="Unassembled WGS sequence"/>
</dbReference>
<protein>
    <recommendedName>
        <fullName evidence="4">Secreted protein</fullName>
    </recommendedName>
</protein>
<accession>A0A5C3KNK2</accession>
<organism evidence="2 3">
    <name type="scientific">Coprinopsis marcescibilis</name>
    <name type="common">Agaric fungus</name>
    <name type="synonym">Psathyrella marcescibilis</name>
    <dbReference type="NCBI Taxonomy" id="230819"/>
    <lineage>
        <taxon>Eukaryota</taxon>
        <taxon>Fungi</taxon>
        <taxon>Dikarya</taxon>
        <taxon>Basidiomycota</taxon>
        <taxon>Agaricomycotina</taxon>
        <taxon>Agaricomycetes</taxon>
        <taxon>Agaricomycetidae</taxon>
        <taxon>Agaricales</taxon>
        <taxon>Agaricineae</taxon>
        <taxon>Psathyrellaceae</taxon>
        <taxon>Coprinopsis</taxon>
    </lineage>
</organism>
<evidence type="ECO:0008006" key="4">
    <source>
        <dbReference type="Google" id="ProtNLM"/>
    </source>
</evidence>
<feature type="signal peptide" evidence="1">
    <location>
        <begin position="1"/>
        <end position="20"/>
    </location>
</feature>
<sequence length="69" mass="7695">MSTVCCIAFCVSLMLAVVTSQPLFCPPRNHFRRKPTKATRSLIEARCLRKSLFRAQSMGIIAGSPPKDR</sequence>
<dbReference type="AlphaFoldDB" id="A0A5C3KNK2"/>
<gene>
    <name evidence="2" type="ORF">FA15DRAFT_672180</name>
</gene>
<evidence type="ECO:0000256" key="1">
    <source>
        <dbReference type="SAM" id="SignalP"/>
    </source>
</evidence>
<reference evidence="2 3" key="1">
    <citation type="journal article" date="2019" name="Nat. Ecol. Evol.">
        <title>Megaphylogeny resolves global patterns of mushroom evolution.</title>
        <authorList>
            <person name="Varga T."/>
            <person name="Krizsan K."/>
            <person name="Foldi C."/>
            <person name="Dima B."/>
            <person name="Sanchez-Garcia M."/>
            <person name="Sanchez-Ramirez S."/>
            <person name="Szollosi G.J."/>
            <person name="Szarkandi J.G."/>
            <person name="Papp V."/>
            <person name="Albert L."/>
            <person name="Andreopoulos W."/>
            <person name="Angelini C."/>
            <person name="Antonin V."/>
            <person name="Barry K.W."/>
            <person name="Bougher N.L."/>
            <person name="Buchanan P."/>
            <person name="Buyck B."/>
            <person name="Bense V."/>
            <person name="Catcheside P."/>
            <person name="Chovatia M."/>
            <person name="Cooper J."/>
            <person name="Damon W."/>
            <person name="Desjardin D."/>
            <person name="Finy P."/>
            <person name="Geml J."/>
            <person name="Haridas S."/>
            <person name="Hughes K."/>
            <person name="Justo A."/>
            <person name="Karasinski D."/>
            <person name="Kautmanova I."/>
            <person name="Kiss B."/>
            <person name="Kocsube S."/>
            <person name="Kotiranta H."/>
            <person name="LaButti K.M."/>
            <person name="Lechner B.E."/>
            <person name="Liimatainen K."/>
            <person name="Lipzen A."/>
            <person name="Lukacs Z."/>
            <person name="Mihaltcheva S."/>
            <person name="Morgado L.N."/>
            <person name="Niskanen T."/>
            <person name="Noordeloos M.E."/>
            <person name="Ohm R.A."/>
            <person name="Ortiz-Santana B."/>
            <person name="Ovrebo C."/>
            <person name="Racz N."/>
            <person name="Riley R."/>
            <person name="Savchenko A."/>
            <person name="Shiryaev A."/>
            <person name="Soop K."/>
            <person name="Spirin V."/>
            <person name="Szebenyi C."/>
            <person name="Tomsovsky M."/>
            <person name="Tulloss R.E."/>
            <person name="Uehling J."/>
            <person name="Grigoriev I.V."/>
            <person name="Vagvolgyi C."/>
            <person name="Papp T."/>
            <person name="Martin F.M."/>
            <person name="Miettinen O."/>
            <person name="Hibbett D.S."/>
            <person name="Nagy L.G."/>
        </authorList>
    </citation>
    <scope>NUCLEOTIDE SEQUENCE [LARGE SCALE GENOMIC DNA]</scope>
    <source>
        <strain evidence="2 3">CBS 121175</strain>
    </source>
</reference>
<evidence type="ECO:0000313" key="3">
    <source>
        <dbReference type="Proteomes" id="UP000307440"/>
    </source>
</evidence>
<feature type="chain" id="PRO_5022972016" description="Secreted protein" evidence="1">
    <location>
        <begin position="21"/>
        <end position="69"/>
    </location>
</feature>
<evidence type="ECO:0000313" key="2">
    <source>
        <dbReference type="EMBL" id="TFK21806.1"/>
    </source>
</evidence>
<dbReference type="EMBL" id="ML210257">
    <property type="protein sequence ID" value="TFK21806.1"/>
    <property type="molecule type" value="Genomic_DNA"/>
</dbReference>
<keyword evidence="3" id="KW-1185">Reference proteome</keyword>
<keyword evidence="1" id="KW-0732">Signal</keyword>
<proteinExistence type="predicted"/>